<sequence>IKSLTISKSTVVETMSSGRFPPKP</sequence>
<feature type="compositionally biased region" description="Polar residues" evidence="1">
    <location>
        <begin position="1"/>
        <end position="17"/>
    </location>
</feature>
<accession>A0A454CWZ9</accession>
<protein>
    <submittedName>
        <fullName evidence="2">Uncharacterized protein</fullName>
    </submittedName>
</protein>
<dbReference type="Proteomes" id="UP000008367">
    <property type="component" value="Unassembled WGS sequence"/>
</dbReference>
<evidence type="ECO:0000256" key="1">
    <source>
        <dbReference type="SAM" id="MobiDB-lite"/>
    </source>
</evidence>
<proteinExistence type="predicted"/>
<evidence type="ECO:0000313" key="3">
    <source>
        <dbReference type="Proteomes" id="UP000008367"/>
    </source>
</evidence>
<evidence type="ECO:0000313" key="2">
    <source>
        <dbReference type="EMBL" id="EKM30911.1"/>
    </source>
</evidence>
<feature type="non-terminal residue" evidence="2">
    <location>
        <position position="1"/>
    </location>
</feature>
<feature type="region of interest" description="Disordered" evidence="1">
    <location>
        <begin position="1"/>
        <end position="24"/>
    </location>
</feature>
<comment type="caution">
    <text evidence="2">The sequence shown here is derived from an EMBL/GenBank/DDBJ whole genome shotgun (WGS) entry which is preliminary data.</text>
</comment>
<reference evidence="2 3" key="1">
    <citation type="submission" date="2012-10" db="EMBL/GenBank/DDBJ databases">
        <title>Genome sequence of Vibrio Cholerae HENC-02.</title>
        <authorList>
            <person name="Eppinger M."/>
            <person name="Hasan N.A."/>
            <person name="Sengamalay N."/>
            <person name="Hine E."/>
            <person name="Su Q."/>
            <person name="Daugherty S.C."/>
            <person name="Young S."/>
            <person name="Sadzewicz L."/>
            <person name="Tallon L."/>
            <person name="Cebula T.A."/>
            <person name="Ravel J."/>
            <person name="Colwell R.R."/>
        </authorList>
    </citation>
    <scope>NUCLEOTIDE SEQUENCE [LARGE SCALE GENOMIC DNA]</scope>
    <source>
        <strain evidence="2 3">HENC-02</strain>
    </source>
</reference>
<name>A0A454CWZ9_VIBHA</name>
<dbReference type="EMBL" id="AJSR01001439">
    <property type="protein sequence ID" value="EKM30911.1"/>
    <property type="molecule type" value="Genomic_DNA"/>
</dbReference>
<gene>
    <name evidence="2" type="ORF">VCHENC02_3384B</name>
</gene>
<dbReference type="AlphaFoldDB" id="A0A454CWZ9"/>
<organism evidence="2 3">
    <name type="scientific">Vibrio harveyi</name>
    <name type="common">Beneckea harveyi</name>
    <dbReference type="NCBI Taxonomy" id="669"/>
    <lineage>
        <taxon>Bacteria</taxon>
        <taxon>Pseudomonadati</taxon>
        <taxon>Pseudomonadota</taxon>
        <taxon>Gammaproteobacteria</taxon>
        <taxon>Vibrionales</taxon>
        <taxon>Vibrionaceae</taxon>
        <taxon>Vibrio</taxon>
    </lineage>
</organism>